<dbReference type="InterPro" id="IPR024981">
    <property type="entry name" value="DUF3887"/>
</dbReference>
<accession>A0A5B8M531</accession>
<dbReference type="Gene3D" id="3.10.450.590">
    <property type="match status" value="1"/>
</dbReference>
<keyword evidence="3" id="KW-1185">Reference proteome</keyword>
<gene>
    <name evidence="2" type="ORF">FPZ11_12475</name>
</gene>
<dbReference type="KEGG" id="huw:FPZ11_12475"/>
<protein>
    <submittedName>
        <fullName evidence="2">DUF3887 domain-containing protein</fullName>
    </submittedName>
</protein>
<dbReference type="Proteomes" id="UP000320216">
    <property type="component" value="Chromosome"/>
</dbReference>
<evidence type="ECO:0000313" key="3">
    <source>
        <dbReference type="Proteomes" id="UP000320216"/>
    </source>
</evidence>
<dbReference type="OrthoDB" id="3579809at2"/>
<dbReference type="EMBL" id="CP042305">
    <property type="protein sequence ID" value="QDZ15463.1"/>
    <property type="molecule type" value="Genomic_DNA"/>
</dbReference>
<dbReference type="AlphaFoldDB" id="A0A5B8M531"/>
<feature type="domain" description="DUF3887" evidence="1">
    <location>
        <begin position="107"/>
        <end position="194"/>
    </location>
</feature>
<name>A0A5B8M531_9MICO</name>
<dbReference type="Pfam" id="PF13026">
    <property type="entry name" value="DUF3887"/>
    <property type="match status" value="1"/>
</dbReference>
<evidence type="ECO:0000259" key="1">
    <source>
        <dbReference type="Pfam" id="PF13026"/>
    </source>
</evidence>
<reference evidence="2 3" key="1">
    <citation type="submission" date="2019-07" db="EMBL/GenBank/DDBJ databases">
        <title>Full genome sequence of Humibacter sp. WJ7-1.</title>
        <authorList>
            <person name="Im W.-T."/>
        </authorList>
    </citation>
    <scope>NUCLEOTIDE SEQUENCE [LARGE SCALE GENOMIC DNA]</scope>
    <source>
        <strain evidence="2 3">WJ7-1</strain>
    </source>
</reference>
<evidence type="ECO:0000313" key="2">
    <source>
        <dbReference type="EMBL" id="QDZ15463.1"/>
    </source>
</evidence>
<proteinExistence type="predicted"/>
<organism evidence="2 3">
    <name type="scientific">Humibacter ginsenosidimutans</name>
    <dbReference type="NCBI Taxonomy" id="2599293"/>
    <lineage>
        <taxon>Bacteria</taxon>
        <taxon>Bacillati</taxon>
        <taxon>Actinomycetota</taxon>
        <taxon>Actinomycetes</taxon>
        <taxon>Micrococcales</taxon>
        <taxon>Microbacteriaceae</taxon>
        <taxon>Humibacter</taxon>
    </lineage>
</organism>
<sequence>MQDGLTRSVIALRARLDELTTAPVLADPDDGGRLVTAAAGVRDAAEGILIAAVRQARDDGASWQTIGDALGVTRQAAFQRYGKPVDPRTGEPMSTHALPEATSLAGDVIDELAAGEWAKVVARFDDVMTQRLPEDALGSAWAYIAANAGAYERRGETVSVRAGDLTVTNTPLAFEAGDYTARITFRDDHTIAGLYILEAAAS</sequence>